<evidence type="ECO:0000256" key="6">
    <source>
        <dbReference type="SAM" id="Phobius"/>
    </source>
</evidence>
<evidence type="ECO:0000313" key="7">
    <source>
        <dbReference type="EMBL" id="QWT48539.1"/>
    </source>
</evidence>
<dbReference type="InterPro" id="IPR003339">
    <property type="entry name" value="ABC/ECF_trnsptr_transmembrane"/>
</dbReference>
<evidence type="ECO:0000256" key="4">
    <source>
        <dbReference type="ARBA" id="ARBA00022989"/>
    </source>
</evidence>
<dbReference type="KEGG" id="aiq:Azoinq_11860"/>
<proteinExistence type="inferred from homology"/>
<evidence type="ECO:0000256" key="1">
    <source>
        <dbReference type="ARBA" id="ARBA00004141"/>
    </source>
</evidence>
<dbReference type="Proteomes" id="UP000683428">
    <property type="component" value="Chromosome"/>
</dbReference>
<dbReference type="GO" id="GO:0005886">
    <property type="term" value="C:plasma membrane"/>
    <property type="evidence" value="ECO:0007669"/>
    <property type="project" value="UniProtKB-ARBA"/>
</dbReference>
<evidence type="ECO:0008006" key="9">
    <source>
        <dbReference type="Google" id="ProtNLM"/>
    </source>
</evidence>
<protein>
    <recommendedName>
        <fullName evidence="9">Cobalt transport protein</fullName>
    </recommendedName>
</protein>
<evidence type="ECO:0000313" key="8">
    <source>
        <dbReference type="Proteomes" id="UP000683428"/>
    </source>
</evidence>
<keyword evidence="5 6" id="KW-0472">Membrane</keyword>
<keyword evidence="8" id="KW-1185">Reference proteome</keyword>
<dbReference type="CDD" id="cd16914">
    <property type="entry name" value="EcfT"/>
    <property type="match status" value="1"/>
</dbReference>
<keyword evidence="4 6" id="KW-1133">Transmembrane helix</keyword>
<keyword evidence="3 6" id="KW-0812">Transmembrane</keyword>
<name>A0A975SMG2_9RHOO</name>
<feature type="transmembrane region" description="Helical" evidence="6">
    <location>
        <begin position="61"/>
        <end position="83"/>
    </location>
</feature>
<gene>
    <name evidence="7" type="ORF">Azoinq_11860</name>
</gene>
<evidence type="ECO:0000256" key="5">
    <source>
        <dbReference type="ARBA" id="ARBA00023136"/>
    </source>
</evidence>
<dbReference type="EMBL" id="CP064782">
    <property type="protein sequence ID" value="QWT48539.1"/>
    <property type="molecule type" value="Genomic_DNA"/>
</dbReference>
<evidence type="ECO:0000256" key="3">
    <source>
        <dbReference type="ARBA" id="ARBA00022692"/>
    </source>
</evidence>
<feature type="transmembrane region" description="Helical" evidence="6">
    <location>
        <begin position="103"/>
        <end position="128"/>
    </location>
</feature>
<organism evidence="7 8">
    <name type="scientific">Azospira inquinata</name>
    <dbReference type="NCBI Taxonomy" id="2785627"/>
    <lineage>
        <taxon>Bacteria</taxon>
        <taxon>Pseudomonadati</taxon>
        <taxon>Pseudomonadota</taxon>
        <taxon>Betaproteobacteria</taxon>
        <taxon>Rhodocyclales</taxon>
        <taxon>Rhodocyclaceae</taxon>
        <taxon>Azospira</taxon>
    </lineage>
</organism>
<reference evidence="7" key="1">
    <citation type="submission" date="2020-11" db="EMBL/GenBank/DDBJ databases">
        <title>Azospira inquinata sp. nov.</title>
        <authorList>
            <person name="Moe W.M."/>
            <person name="Mikes M.C."/>
        </authorList>
    </citation>
    <scope>NUCLEOTIDE SEQUENCE</scope>
    <source>
        <strain evidence="7">Azo-3</strain>
    </source>
</reference>
<comment type="similarity">
    <text evidence="2">Belongs to the CbiQ family.</text>
</comment>
<feature type="transmembrane region" description="Helical" evidence="6">
    <location>
        <begin position="14"/>
        <end position="40"/>
    </location>
</feature>
<sequence length="204" mass="21711">MLRPLSSFLPPHPLVRLAACVWVALAVQWAPWPGLLLLALWPLAWPRVGRQYLVLLRRSRFLLASLVLFFVLGTPGDSWFAGLPWVSREGLILGLEQGGRLCAMLAAVAGLLATTPPAAIATGLLPLLAPRGQLGRGATQALVRLLLVLEEGAGPRPRGQWRELLREPEPTGLTRLEVAAHPLSSGDMACLGLLGAGALGLVLA</sequence>
<dbReference type="RefSeq" id="WP_216128818.1">
    <property type="nucleotide sequence ID" value="NZ_CP064782.1"/>
</dbReference>
<dbReference type="AlphaFoldDB" id="A0A975SMG2"/>
<dbReference type="Pfam" id="PF02361">
    <property type="entry name" value="CbiQ"/>
    <property type="match status" value="1"/>
</dbReference>
<comment type="subcellular location">
    <subcellularLocation>
        <location evidence="1">Membrane</location>
        <topology evidence="1">Multi-pass membrane protein</topology>
    </subcellularLocation>
</comment>
<accession>A0A975SMG2</accession>
<evidence type="ECO:0000256" key="2">
    <source>
        <dbReference type="ARBA" id="ARBA00008564"/>
    </source>
</evidence>